<organism evidence="3 4">
    <name type="scientific">Callosobruchus maculatus</name>
    <name type="common">Southern cowpea weevil</name>
    <name type="synonym">Pulse bruchid</name>
    <dbReference type="NCBI Taxonomy" id="64391"/>
    <lineage>
        <taxon>Eukaryota</taxon>
        <taxon>Metazoa</taxon>
        <taxon>Ecdysozoa</taxon>
        <taxon>Arthropoda</taxon>
        <taxon>Hexapoda</taxon>
        <taxon>Insecta</taxon>
        <taxon>Pterygota</taxon>
        <taxon>Neoptera</taxon>
        <taxon>Endopterygota</taxon>
        <taxon>Coleoptera</taxon>
        <taxon>Polyphaga</taxon>
        <taxon>Cucujiformia</taxon>
        <taxon>Chrysomeloidea</taxon>
        <taxon>Chrysomelidae</taxon>
        <taxon>Bruchinae</taxon>
        <taxon>Bruchini</taxon>
        <taxon>Callosobruchus</taxon>
    </lineage>
</organism>
<reference evidence="3 4" key="1">
    <citation type="submission" date="2019-01" db="EMBL/GenBank/DDBJ databases">
        <authorList>
            <person name="Sayadi A."/>
        </authorList>
    </citation>
    <scope>NUCLEOTIDE SEQUENCE [LARGE SCALE GENOMIC DNA]</scope>
</reference>
<keyword evidence="1" id="KW-0479">Metal-binding</keyword>
<dbReference type="OrthoDB" id="6757988at2759"/>
<dbReference type="PANTHER" id="PTHR47526:SF3">
    <property type="entry name" value="PHD-TYPE DOMAIN-CONTAINING PROTEIN"/>
    <property type="match status" value="1"/>
</dbReference>
<protein>
    <recommendedName>
        <fullName evidence="2">SWIM-type domain-containing protein</fullName>
    </recommendedName>
</protein>
<dbReference type="Proteomes" id="UP000410492">
    <property type="component" value="Unassembled WGS sequence"/>
</dbReference>
<keyword evidence="1" id="KW-0862">Zinc</keyword>
<evidence type="ECO:0000313" key="3">
    <source>
        <dbReference type="EMBL" id="VEN59189.1"/>
    </source>
</evidence>
<evidence type="ECO:0000256" key="1">
    <source>
        <dbReference type="PROSITE-ProRule" id="PRU00325"/>
    </source>
</evidence>
<dbReference type="AlphaFoldDB" id="A0A653DGR8"/>
<keyword evidence="1" id="KW-0863">Zinc-finger</keyword>
<dbReference type="PANTHER" id="PTHR47526">
    <property type="entry name" value="ATP-DEPENDENT DNA HELICASE"/>
    <property type="match status" value="1"/>
</dbReference>
<sequence length="264" mass="29751">MEGYNKSHYLLDLERTSKEAAEGYLEKIKLINFDPFSVEEHELDYDIEAIPNVTAADVVSYLVLTHKYYTKEQMIAYKSLKPYKYFKAGCVGKIGSKHIKDYVLLITKVQASIETQDAKLKVWVLVQADGEILTAHCTCMVGLGEACDHIIGVSYAVEHIVSKREFKQFIARKATLPNPTHCLIEPTAAQVADMDWGESTVKRLETELDVPALDMQGIQSLLEDIEKLNCRAALMRVVPPFCDRYEEQVSLPSDFDAHDKADGT</sequence>
<gene>
    <name evidence="3" type="ORF">CALMAC_LOCUS17313</name>
</gene>
<keyword evidence="4" id="KW-1185">Reference proteome</keyword>
<dbReference type="EMBL" id="CAACVG010011937">
    <property type="protein sequence ID" value="VEN59189.1"/>
    <property type="molecule type" value="Genomic_DNA"/>
</dbReference>
<dbReference type="GO" id="GO:0008270">
    <property type="term" value="F:zinc ion binding"/>
    <property type="evidence" value="ECO:0007669"/>
    <property type="project" value="UniProtKB-KW"/>
</dbReference>
<proteinExistence type="predicted"/>
<evidence type="ECO:0000259" key="2">
    <source>
        <dbReference type="PROSITE" id="PS50966"/>
    </source>
</evidence>
<accession>A0A653DGR8</accession>
<dbReference type="PROSITE" id="PS50966">
    <property type="entry name" value="ZF_SWIM"/>
    <property type="match status" value="1"/>
</dbReference>
<feature type="domain" description="SWIM-type" evidence="2">
    <location>
        <begin position="122"/>
        <end position="158"/>
    </location>
</feature>
<name>A0A653DGR8_CALMS</name>
<evidence type="ECO:0000313" key="4">
    <source>
        <dbReference type="Proteomes" id="UP000410492"/>
    </source>
</evidence>
<dbReference type="InterPro" id="IPR007527">
    <property type="entry name" value="Znf_SWIM"/>
</dbReference>